<keyword evidence="7" id="KW-1185">Reference proteome</keyword>
<accession>A0ABV5KS99</accession>
<evidence type="ECO:0000256" key="4">
    <source>
        <dbReference type="SAM" id="MobiDB-lite"/>
    </source>
</evidence>
<keyword evidence="2" id="KW-0813">Transport</keyword>
<comment type="similarity">
    <text evidence="1">Belongs to the bacterial solute-binding protein 5 family.</text>
</comment>
<feature type="domain" description="Solute-binding protein family 5" evidence="5">
    <location>
        <begin position="119"/>
        <end position="467"/>
    </location>
</feature>
<dbReference type="PIRSF" id="PIRSF002741">
    <property type="entry name" value="MppA"/>
    <property type="match status" value="1"/>
</dbReference>
<dbReference type="PROSITE" id="PS51257">
    <property type="entry name" value="PROKAR_LIPOPROTEIN"/>
    <property type="match status" value="1"/>
</dbReference>
<comment type="caution">
    <text evidence="6">The sequence shown here is derived from an EMBL/GenBank/DDBJ whole genome shotgun (WGS) entry which is preliminary data.</text>
</comment>
<dbReference type="InterPro" id="IPR039424">
    <property type="entry name" value="SBP_5"/>
</dbReference>
<evidence type="ECO:0000256" key="1">
    <source>
        <dbReference type="ARBA" id="ARBA00005695"/>
    </source>
</evidence>
<keyword evidence="3" id="KW-0732">Signal</keyword>
<evidence type="ECO:0000256" key="3">
    <source>
        <dbReference type="ARBA" id="ARBA00022729"/>
    </source>
</evidence>
<dbReference type="PANTHER" id="PTHR30290:SF9">
    <property type="entry name" value="OLIGOPEPTIDE-BINDING PROTEIN APPA"/>
    <property type="match status" value="1"/>
</dbReference>
<name>A0ABV5KS99_9BACL</name>
<dbReference type="EMBL" id="JBHMDO010000033">
    <property type="protein sequence ID" value="MFB9328086.1"/>
    <property type="molecule type" value="Genomic_DNA"/>
</dbReference>
<evidence type="ECO:0000256" key="2">
    <source>
        <dbReference type="ARBA" id="ARBA00022448"/>
    </source>
</evidence>
<dbReference type="SUPFAM" id="SSF53850">
    <property type="entry name" value="Periplasmic binding protein-like II"/>
    <property type="match status" value="1"/>
</dbReference>
<dbReference type="Pfam" id="PF00496">
    <property type="entry name" value="SBP_bac_5"/>
    <property type="match status" value="1"/>
</dbReference>
<dbReference type="Gene3D" id="3.10.105.10">
    <property type="entry name" value="Dipeptide-binding Protein, Domain 3"/>
    <property type="match status" value="1"/>
</dbReference>
<proteinExistence type="inferred from homology"/>
<evidence type="ECO:0000259" key="5">
    <source>
        <dbReference type="Pfam" id="PF00496"/>
    </source>
</evidence>
<dbReference type="InterPro" id="IPR000914">
    <property type="entry name" value="SBP_5_dom"/>
</dbReference>
<evidence type="ECO:0000313" key="6">
    <source>
        <dbReference type="EMBL" id="MFB9328086.1"/>
    </source>
</evidence>
<feature type="region of interest" description="Disordered" evidence="4">
    <location>
        <begin position="33"/>
        <end position="73"/>
    </location>
</feature>
<dbReference type="Proteomes" id="UP001589747">
    <property type="component" value="Unassembled WGS sequence"/>
</dbReference>
<protein>
    <submittedName>
        <fullName evidence="6">ABC transporter substrate-binding protein</fullName>
    </submittedName>
</protein>
<dbReference type="PANTHER" id="PTHR30290">
    <property type="entry name" value="PERIPLASMIC BINDING COMPONENT OF ABC TRANSPORTER"/>
    <property type="match status" value="1"/>
</dbReference>
<sequence>MINQRTSRHLLTILTLITIMLFVAACGGNNESGNADSGNKAASNSSNQTAEGGENKETPAADSAGEASAPGGKKAGGDVVVIIPQDLDFLDPHLAVAAGTNEVLFNVFEGLLKPNEKGELYPAVAESYQISPDGLTYTFKLRGGVKIHNGNPVTAEDVKYSYSRLAGIGAEKPLQPQYAGIASVEAPDASTVVIQLKQNDSSFLTALTGAIIPKGYEDGNKHPIGTGPFKFKEYLPGQKLSVEKFADYYVKDVPSLDQVEFRIITDPEASLLALKSGEADIYPRIGTERLEELGDAFNAVSGPQNLVQLVAFNMVKKPFNDIKVRQAINYAVNKDEIIEGVAIGKGTKLGSNLSPVLAKYYQPGLEDLYATDIEKAKSLLAEAGYPDGFETTLSVPSNYQFHVDTAQVIAQQLAQIGVKVNIEPVEWAVWLDRIYKGRDYETTIIGLDGKLDPNQILSKYLSDADNNFFNYKNAEFDATLKSAVTEVDDAKRVELYKKAQTILAQDAAAIYIMDPNLNVALAKNLAGYKQYPLYVQDLSTVYFTE</sequence>
<dbReference type="InterPro" id="IPR030678">
    <property type="entry name" value="Peptide/Ni-bd"/>
</dbReference>
<gene>
    <name evidence="6" type="ORF">ACFFSY_19335</name>
</gene>
<feature type="compositionally biased region" description="Polar residues" evidence="4">
    <location>
        <begin position="33"/>
        <end position="50"/>
    </location>
</feature>
<organism evidence="6 7">
    <name type="scientific">Paenibacillus aurantiacus</name>
    <dbReference type="NCBI Taxonomy" id="1936118"/>
    <lineage>
        <taxon>Bacteria</taxon>
        <taxon>Bacillati</taxon>
        <taxon>Bacillota</taxon>
        <taxon>Bacilli</taxon>
        <taxon>Bacillales</taxon>
        <taxon>Paenibacillaceae</taxon>
        <taxon>Paenibacillus</taxon>
    </lineage>
</organism>
<dbReference type="CDD" id="cd08516">
    <property type="entry name" value="PBP2_NikA_DppA_OppA_like_11"/>
    <property type="match status" value="1"/>
</dbReference>
<dbReference type="Gene3D" id="3.40.190.10">
    <property type="entry name" value="Periplasmic binding protein-like II"/>
    <property type="match status" value="1"/>
</dbReference>
<reference evidence="6 7" key="1">
    <citation type="submission" date="2024-09" db="EMBL/GenBank/DDBJ databases">
        <authorList>
            <person name="Sun Q."/>
            <person name="Mori K."/>
        </authorList>
    </citation>
    <scope>NUCLEOTIDE SEQUENCE [LARGE SCALE GENOMIC DNA]</scope>
    <source>
        <strain evidence="6 7">TISTR 2452</strain>
    </source>
</reference>
<evidence type="ECO:0000313" key="7">
    <source>
        <dbReference type="Proteomes" id="UP001589747"/>
    </source>
</evidence>
<dbReference type="RefSeq" id="WP_377497049.1">
    <property type="nucleotide sequence ID" value="NZ_JBHMDO010000033.1"/>
</dbReference>